<dbReference type="Proteomes" id="UP000299084">
    <property type="component" value="Unassembled WGS sequence"/>
</dbReference>
<comment type="caution">
    <text evidence="2">The sequence shown here is derived from an EMBL/GenBank/DDBJ whole genome shotgun (WGS) entry which is preliminary data.</text>
</comment>
<accession>A0A5N4CGS1</accession>
<dbReference type="EMBL" id="JWIN03000025">
    <property type="protein sequence ID" value="KAB1258067.1"/>
    <property type="molecule type" value="Genomic_DNA"/>
</dbReference>
<proteinExistence type="predicted"/>
<evidence type="ECO:0000313" key="2">
    <source>
        <dbReference type="EMBL" id="KAB1258067.1"/>
    </source>
</evidence>
<keyword evidence="3" id="KW-1185">Reference proteome</keyword>
<gene>
    <name evidence="2" type="ORF">Cadr_000022697</name>
</gene>
<reference evidence="2 3" key="1">
    <citation type="journal article" date="2019" name="Mol. Ecol. Resour.">
        <title>Improving Illumina assemblies with Hi-C and long reads: an example with the North African dromedary.</title>
        <authorList>
            <person name="Elbers J.P."/>
            <person name="Rogers M.F."/>
            <person name="Perelman P.L."/>
            <person name="Proskuryakova A.A."/>
            <person name="Serdyukova N.A."/>
            <person name="Johnson W.E."/>
            <person name="Horin P."/>
            <person name="Corander J."/>
            <person name="Murphy D."/>
            <person name="Burger P.A."/>
        </authorList>
    </citation>
    <scope>NUCLEOTIDE SEQUENCE [LARGE SCALE GENOMIC DNA]</scope>
    <source>
        <strain evidence="2">Drom800</strain>
        <tissue evidence="2">Blood</tissue>
    </source>
</reference>
<feature type="compositionally biased region" description="Basic and acidic residues" evidence="1">
    <location>
        <begin position="89"/>
        <end position="99"/>
    </location>
</feature>
<name>A0A5N4CGS1_CAMDR</name>
<feature type="compositionally biased region" description="Basic and acidic residues" evidence="1">
    <location>
        <begin position="47"/>
        <end position="65"/>
    </location>
</feature>
<protein>
    <submittedName>
        <fullName evidence="2">Uncharacterized protein</fullName>
    </submittedName>
</protein>
<organism evidence="2 3">
    <name type="scientific">Camelus dromedarius</name>
    <name type="common">Dromedary</name>
    <name type="synonym">Arabian camel</name>
    <dbReference type="NCBI Taxonomy" id="9838"/>
    <lineage>
        <taxon>Eukaryota</taxon>
        <taxon>Metazoa</taxon>
        <taxon>Chordata</taxon>
        <taxon>Craniata</taxon>
        <taxon>Vertebrata</taxon>
        <taxon>Euteleostomi</taxon>
        <taxon>Mammalia</taxon>
        <taxon>Eutheria</taxon>
        <taxon>Laurasiatheria</taxon>
        <taxon>Artiodactyla</taxon>
        <taxon>Tylopoda</taxon>
        <taxon>Camelidae</taxon>
        <taxon>Camelus</taxon>
    </lineage>
</organism>
<evidence type="ECO:0000313" key="3">
    <source>
        <dbReference type="Proteomes" id="UP000299084"/>
    </source>
</evidence>
<feature type="region of interest" description="Disordered" evidence="1">
    <location>
        <begin position="34"/>
        <end position="99"/>
    </location>
</feature>
<sequence length="99" mass="10806">MNIIFRVTERLTSSSGLTSLRSLHSPQLALGTARGCERARAGAAALHRSERPEPSDSRVDRKDQTKATQPAAPTERRPDVPGAAGSQKLGEEREEKDRE</sequence>
<dbReference type="AlphaFoldDB" id="A0A5N4CGS1"/>
<evidence type="ECO:0000256" key="1">
    <source>
        <dbReference type="SAM" id="MobiDB-lite"/>
    </source>
</evidence>